<sequence>MSHPTRKNEGASIPRFGGWDEKGAANYSVVFSRARDKRKQCKSDAMCNIANDHDDLAAASSAQKHGGDPKKNKLLTCINCCMKP</sequence>
<evidence type="ECO:0000313" key="2">
    <source>
        <dbReference type="EMBL" id="KAK8582147.1"/>
    </source>
</evidence>
<dbReference type="PANTHER" id="PTHR33882:SF11">
    <property type="entry name" value="RPM1-INTERACTING PROTEIN 4 (RIN4) FAMILY PROTEIN"/>
    <property type="match status" value="1"/>
</dbReference>
<organism evidence="2 3">
    <name type="scientific">Hibiscus sabdariffa</name>
    <name type="common">roselle</name>
    <dbReference type="NCBI Taxonomy" id="183260"/>
    <lineage>
        <taxon>Eukaryota</taxon>
        <taxon>Viridiplantae</taxon>
        <taxon>Streptophyta</taxon>
        <taxon>Embryophyta</taxon>
        <taxon>Tracheophyta</taxon>
        <taxon>Spermatophyta</taxon>
        <taxon>Magnoliopsida</taxon>
        <taxon>eudicotyledons</taxon>
        <taxon>Gunneridae</taxon>
        <taxon>Pentapetalae</taxon>
        <taxon>rosids</taxon>
        <taxon>malvids</taxon>
        <taxon>Malvales</taxon>
        <taxon>Malvaceae</taxon>
        <taxon>Malvoideae</taxon>
        <taxon>Hibiscus</taxon>
    </lineage>
</organism>
<gene>
    <name evidence="2" type="ORF">V6N12_072341</name>
</gene>
<accession>A0ABR2FME6</accession>
<keyword evidence="3" id="KW-1185">Reference proteome</keyword>
<proteinExistence type="predicted"/>
<dbReference type="InterPro" id="IPR008700">
    <property type="entry name" value="TypeIII_avirulence_cleave"/>
</dbReference>
<reference evidence="2 3" key="1">
    <citation type="journal article" date="2024" name="G3 (Bethesda)">
        <title>Genome assembly of Hibiscus sabdariffa L. provides insights into metabolisms of medicinal natural products.</title>
        <authorList>
            <person name="Kim T."/>
        </authorList>
    </citation>
    <scope>NUCLEOTIDE SEQUENCE [LARGE SCALE GENOMIC DNA]</scope>
    <source>
        <strain evidence="2">TK-2024</strain>
        <tissue evidence="2">Old leaves</tissue>
    </source>
</reference>
<dbReference type="PANTHER" id="PTHR33882">
    <property type="entry name" value="PATHOGENIC TYPE III EFFECTOR AVIRULENCE FACTOR AVR AVRRPT-CLEAVAGE: CLEAVAGE SITE PROTEIN"/>
    <property type="match status" value="1"/>
</dbReference>
<dbReference type="EMBL" id="JBBPBM010000006">
    <property type="protein sequence ID" value="KAK8582147.1"/>
    <property type="molecule type" value="Genomic_DNA"/>
</dbReference>
<dbReference type="Proteomes" id="UP001472677">
    <property type="component" value="Unassembled WGS sequence"/>
</dbReference>
<protein>
    <recommendedName>
        <fullName evidence="1">RIN4 pathogenic type III effector avirulence factor Avr cleavage site domain-containing protein</fullName>
    </recommendedName>
</protein>
<evidence type="ECO:0000259" key="1">
    <source>
        <dbReference type="Pfam" id="PF05627"/>
    </source>
</evidence>
<dbReference type="Pfam" id="PF05627">
    <property type="entry name" value="AvrRpt-cleavage"/>
    <property type="match status" value="1"/>
</dbReference>
<evidence type="ECO:0000313" key="3">
    <source>
        <dbReference type="Proteomes" id="UP001472677"/>
    </source>
</evidence>
<feature type="domain" description="RIN4 pathogenic type III effector avirulence factor Avr cleavage site" evidence="1">
    <location>
        <begin position="9"/>
        <end position="39"/>
    </location>
</feature>
<comment type="caution">
    <text evidence="2">The sequence shown here is derived from an EMBL/GenBank/DDBJ whole genome shotgun (WGS) entry which is preliminary data.</text>
</comment>
<name>A0ABR2FME6_9ROSI</name>